<dbReference type="EMBL" id="ARYL01000003">
    <property type="protein sequence ID" value="KDA03827.1"/>
    <property type="molecule type" value="Genomic_DNA"/>
</dbReference>
<feature type="transmembrane region" description="Helical" evidence="1">
    <location>
        <begin position="92"/>
        <end position="114"/>
    </location>
</feature>
<keyword evidence="1" id="KW-1133">Transmembrane helix</keyword>
<dbReference type="STRING" id="1280953.HOC_03088"/>
<dbReference type="AlphaFoldDB" id="A0A059GAF8"/>
<organism evidence="2 3">
    <name type="scientific">Hyphomonas oceanitis SCH89</name>
    <dbReference type="NCBI Taxonomy" id="1280953"/>
    <lineage>
        <taxon>Bacteria</taxon>
        <taxon>Pseudomonadati</taxon>
        <taxon>Pseudomonadota</taxon>
        <taxon>Alphaproteobacteria</taxon>
        <taxon>Hyphomonadales</taxon>
        <taxon>Hyphomonadaceae</taxon>
        <taxon>Hyphomonas</taxon>
    </lineage>
</organism>
<sequence>MDVKLPVAGMVAEAWGLALRAALPSLPWLAGLMVTAGLYRLTLYLQVGAIINLMLLVVVFAAGVAFSLRVYRSMLGASSGTFLKLAHANLAIYMAFLFVGVFIAFFLAILPGILLEVSGRTDLDAKTDPAIVQAAFMDMLPTAYGAVFILACALGLWALCFFAIRLLLVGAATVSRGETMVFRTWPWTKGHALRLSIAAMATHVGPFFAAIAINAALAPLLGTAPAGLFIGGALGVLLLAPFLLAGHGLAVSALPRLAPDAAELAEIATSG</sequence>
<protein>
    <recommendedName>
        <fullName evidence="4">Glycerophosphoryl diester phosphodiesterase membrane domain-containing protein</fullName>
    </recommendedName>
</protein>
<feature type="transmembrane region" description="Helical" evidence="1">
    <location>
        <begin position="21"/>
        <end position="41"/>
    </location>
</feature>
<evidence type="ECO:0000313" key="3">
    <source>
        <dbReference type="Proteomes" id="UP000024942"/>
    </source>
</evidence>
<proteinExistence type="predicted"/>
<dbReference type="OrthoDB" id="7627821at2"/>
<comment type="caution">
    <text evidence="2">The sequence shown here is derived from an EMBL/GenBank/DDBJ whole genome shotgun (WGS) entry which is preliminary data.</text>
</comment>
<keyword evidence="1" id="KW-0472">Membrane</keyword>
<evidence type="ECO:0008006" key="4">
    <source>
        <dbReference type="Google" id="ProtNLM"/>
    </source>
</evidence>
<evidence type="ECO:0000256" key="1">
    <source>
        <dbReference type="SAM" id="Phobius"/>
    </source>
</evidence>
<feature type="transmembrane region" description="Helical" evidence="1">
    <location>
        <begin position="47"/>
        <end position="71"/>
    </location>
</feature>
<gene>
    <name evidence="2" type="ORF">HOC_03088</name>
</gene>
<feature type="transmembrane region" description="Helical" evidence="1">
    <location>
        <begin position="226"/>
        <end position="246"/>
    </location>
</feature>
<evidence type="ECO:0000313" key="2">
    <source>
        <dbReference type="EMBL" id="KDA03827.1"/>
    </source>
</evidence>
<feature type="transmembrane region" description="Helical" evidence="1">
    <location>
        <begin position="195"/>
        <end position="220"/>
    </location>
</feature>
<name>A0A059GAF8_9PROT</name>
<reference evidence="2 3" key="1">
    <citation type="journal article" date="2014" name="Antonie Van Leeuwenhoek">
        <title>Hyphomonas beringensis sp. nov. and Hyphomonas chukchiensis sp. nov., isolated from surface seawater of the Bering Sea and Chukchi Sea.</title>
        <authorList>
            <person name="Li C."/>
            <person name="Lai Q."/>
            <person name="Li G."/>
            <person name="Dong C."/>
            <person name="Wang J."/>
            <person name="Liao Y."/>
            <person name="Shao Z."/>
        </authorList>
    </citation>
    <scope>NUCLEOTIDE SEQUENCE [LARGE SCALE GENOMIC DNA]</scope>
    <source>
        <strain evidence="2 3">SCH89</strain>
    </source>
</reference>
<dbReference type="eggNOG" id="ENOG5032BRI">
    <property type="taxonomic scope" value="Bacteria"/>
</dbReference>
<dbReference type="RefSeq" id="WP_035535828.1">
    <property type="nucleotide sequence ID" value="NZ_ARYL01000003.1"/>
</dbReference>
<feature type="transmembrane region" description="Helical" evidence="1">
    <location>
        <begin position="146"/>
        <end position="174"/>
    </location>
</feature>
<dbReference type="Proteomes" id="UP000024942">
    <property type="component" value="Unassembled WGS sequence"/>
</dbReference>
<dbReference type="PATRIC" id="fig|1280953.3.peg.624"/>
<accession>A0A059GAF8</accession>
<keyword evidence="3" id="KW-1185">Reference proteome</keyword>
<keyword evidence="1" id="KW-0812">Transmembrane</keyword>